<gene>
    <name evidence="1" type="ORF">JCM19294_1831</name>
</gene>
<organism evidence="1 2">
    <name type="scientific">Nonlabens tegetincola</name>
    <dbReference type="NCBI Taxonomy" id="323273"/>
    <lineage>
        <taxon>Bacteria</taxon>
        <taxon>Pseudomonadati</taxon>
        <taxon>Bacteroidota</taxon>
        <taxon>Flavobacteriia</taxon>
        <taxon>Flavobacteriales</taxon>
        <taxon>Flavobacteriaceae</taxon>
        <taxon>Nonlabens</taxon>
    </lineage>
</organism>
<dbReference type="PROSITE" id="PS51257">
    <property type="entry name" value="PROKAR_LIPOPROTEIN"/>
    <property type="match status" value="1"/>
</dbReference>
<dbReference type="RefSeq" id="WP_052510288.1">
    <property type="nucleotide sequence ID" value="NZ_BBML01000002.1"/>
</dbReference>
<evidence type="ECO:0000313" key="2">
    <source>
        <dbReference type="Proteomes" id="UP000029221"/>
    </source>
</evidence>
<dbReference type="GO" id="GO:0005509">
    <property type="term" value="F:calcium ion binding"/>
    <property type="evidence" value="ECO:0007669"/>
    <property type="project" value="InterPro"/>
</dbReference>
<dbReference type="Gene3D" id="4.10.1080.10">
    <property type="entry name" value="TSP type-3 repeat"/>
    <property type="match status" value="1"/>
</dbReference>
<reference evidence="1" key="1">
    <citation type="journal article" date="2014" name="Genome Announc.">
        <title>Draft Genome Sequences of Marine Flavobacterium Nonlabens Strains NR17, NR24, NR27, NR32, NR33, and Ara13.</title>
        <authorList>
            <person name="Nakanishi M."/>
            <person name="Meirelles P."/>
            <person name="Suzuki R."/>
            <person name="Takatani N."/>
            <person name="Mino S."/>
            <person name="Suda W."/>
            <person name="Oshima K."/>
            <person name="Hattori M."/>
            <person name="Ohkuma M."/>
            <person name="Hosokawa M."/>
            <person name="Miyashita K."/>
            <person name="Thompson F.L."/>
            <person name="Niwa A."/>
            <person name="Sawabe T."/>
            <person name="Sawabe T."/>
        </authorList>
    </citation>
    <scope>NUCLEOTIDE SEQUENCE [LARGE SCALE GENOMIC DNA]</scope>
    <source>
        <strain evidence="1">JCM 19294</strain>
    </source>
</reference>
<keyword evidence="2" id="KW-1185">Reference proteome</keyword>
<dbReference type="AlphaFoldDB" id="A0A090Q3K1"/>
<dbReference type="InterPro" id="IPR028974">
    <property type="entry name" value="TSP_type-3_rpt"/>
</dbReference>
<evidence type="ECO:0000313" key="1">
    <source>
        <dbReference type="EMBL" id="GAK96318.1"/>
    </source>
</evidence>
<name>A0A090Q3K1_9FLAO</name>
<proteinExistence type="predicted"/>
<protein>
    <submittedName>
        <fullName evidence="1">Calcium-binding protein</fullName>
    </submittedName>
</protein>
<dbReference type="eggNOG" id="COG4547">
    <property type="taxonomic scope" value="Bacteria"/>
</dbReference>
<comment type="caution">
    <text evidence="1">The sequence shown here is derived from an EMBL/GenBank/DDBJ whole genome shotgun (WGS) entry which is preliminary data.</text>
</comment>
<dbReference type="Proteomes" id="UP000029221">
    <property type="component" value="Unassembled WGS sequence"/>
</dbReference>
<dbReference type="STRING" id="319236.BST91_08580"/>
<accession>A0A090Q3K1</accession>
<dbReference type="EMBL" id="BBML01000002">
    <property type="protein sequence ID" value="GAK96318.1"/>
    <property type="molecule type" value="Genomic_DNA"/>
</dbReference>
<sequence length="298" mass="32641">MKKLLYLLPIFLFSCDDGDVIVQEFDFENVSVDACESDFLNSNEYIFYKNNGQETIFIQFSTTDGILLENNTYGNYSVGTNNSIEYRKLSDDIPSDYYCNNIPIQGIDVLDVFTATAGDISIVTITNSETDNDGIPNELETGDYDNDGIPDIIDLDDDGDNVPTVDEGVVITNGMIDQALSRDTDSDGILDYLDTDDDGDGILTSQEDVDGDLNPRNDITNGIPNYLNPAVSDTFTTTIDTAIPNSYSRSSNLDITISNLILTDGNNEVLLGTFDFGTYISPVLTIETTGEVNTVITN</sequence>